<dbReference type="NCBIfam" id="NF038125">
    <property type="entry name" value="PEP_CTERM_THxN"/>
    <property type="match status" value="1"/>
</dbReference>
<keyword evidence="1" id="KW-0732">Signal</keyword>
<dbReference type="OrthoDB" id="8480067at2"/>
<dbReference type="Proteomes" id="UP000196138">
    <property type="component" value="Chromosome"/>
</dbReference>
<dbReference type="GO" id="GO:0016020">
    <property type="term" value="C:membrane"/>
    <property type="evidence" value="ECO:0007669"/>
    <property type="project" value="InterPro"/>
</dbReference>
<feature type="chain" id="PRO_5013072947" description="IPTL-CTERM protein sorting domain-containing protein" evidence="1">
    <location>
        <begin position="25"/>
        <end position="441"/>
    </location>
</feature>
<gene>
    <name evidence="3" type="ORF">CCO03_16780</name>
</gene>
<dbReference type="InterPro" id="IPR026442">
    <property type="entry name" value="IPTL_CTERM"/>
</dbReference>
<dbReference type="KEGG" id="cser:CCO03_16780"/>
<dbReference type="SUPFAM" id="SSF49313">
    <property type="entry name" value="Cadherin-like"/>
    <property type="match status" value="2"/>
</dbReference>
<feature type="domain" description="IPTL-CTERM protein sorting" evidence="2">
    <location>
        <begin position="408"/>
        <end position="435"/>
    </location>
</feature>
<dbReference type="AlphaFoldDB" id="A0A1Y0ER73"/>
<proteinExistence type="predicted"/>
<dbReference type="NCBIfam" id="TIGR04174">
    <property type="entry name" value="IPTL_CTERM"/>
    <property type="match status" value="1"/>
</dbReference>
<sequence>MQPWIKCSSAMGFALAMAAGQASAAPIAAWDYQVTTTFVTLSGVTEFTSGSGCRLVSTSAITWGACPPGPPGPGRSGLSITHTPQGGSLDTNGAAQPANTYIHHNNLVSSAYATLRRATIQAAVSLKPQGSAEPYDFATFAYNIRFVETPNVVGTCVAAGPADNPCSDIWVLEGSLHHTFTYDGTEYYISFFAAPSLTPLPDEVCAAAEAPSGCIGFTTLEGLANEVNFLLTVAGPLEVSPPSAGVAGSPYGPVTLTATGGVGPYIWSADSLPEGMTLDPDTGVLSGTPAVNAHGSYTITVTDSFSPANTFSVTLVIQPPPVVIQTNSLPGATQGAPYSLPLVATGGTAPYAWSATGLPPGLSVVDGVITGSPTATGTYPVTVVVTDDGGRTANVMLELNVTAAATVQPVPTLDEWGLGLLGAFAATLGAHRLRRTGRAYR</sequence>
<dbReference type="EMBL" id="CP021455">
    <property type="protein sequence ID" value="ARU06103.1"/>
    <property type="molecule type" value="Genomic_DNA"/>
</dbReference>
<dbReference type="InterPro" id="IPR015919">
    <property type="entry name" value="Cadherin-like_sf"/>
</dbReference>
<accession>A0A1Y0ER73</accession>
<protein>
    <recommendedName>
        <fullName evidence="2">IPTL-CTERM protein sorting domain-containing protein</fullName>
    </recommendedName>
</protein>
<evidence type="ECO:0000256" key="1">
    <source>
        <dbReference type="SAM" id="SignalP"/>
    </source>
</evidence>
<evidence type="ECO:0000313" key="3">
    <source>
        <dbReference type="EMBL" id="ARU06103.1"/>
    </source>
</evidence>
<dbReference type="Gene3D" id="2.60.40.10">
    <property type="entry name" value="Immunoglobulins"/>
    <property type="match status" value="2"/>
</dbReference>
<name>A0A1Y0ER73_9BURK</name>
<dbReference type="GO" id="GO:0005509">
    <property type="term" value="F:calcium ion binding"/>
    <property type="evidence" value="ECO:0007669"/>
    <property type="project" value="InterPro"/>
</dbReference>
<organism evidence="3 4">
    <name type="scientific">Comamonas serinivorans</name>
    <dbReference type="NCBI Taxonomy" id="1082851"/>
    <lineage>
        <taxon>Bacteria</taxon>
        <taxon>Pseudomonadati</taxon>
        <taxon>Pseudomonadota</taxon>
        <taxon>Betaproteobacteria</taxon>
        <taxon>Burkholderiales</taxon>
        <taxon>Comamonadaceae</taxon>
        <taxon>Comamonas</taxon>
    </lineage>
</organism>
<dbReference type="RefSeq" id="WP_087282914.1">
    <property type="nucleotide sequence ID" value="NZ_CP021455.1"/>
</dbReference>
<evidence type="ECO:0000259" key="2">
    <source>
        <dbReference type="Pfam" id="PF18203"/>
    </source>
</evidence>
<dbReference type="Pfam" id="PF05345">
    <property type="entry name" value="He_PIG"/>
    <property type="match status" value="2"/>
</dbReference>
<evidence type="ECO:0000313" key="4">
    <source>
        <dbReference type="Proteomes" id="UP000196138"/>
    </source>
</evidence>
<feature type="signal peptide" evidence="1">
    <location>
        <begin position="1"/>
        <end position="24"/>
    </location>
</feature>
<reference evidence="3 4" key="1">
    <citation type="submission" date="2017-05" db="EMBL/GenBank/DDBJ databases">
        <authorList>
            <person name="Song R."/>
            <person name="Chenine A.L."/>
            <person name="Ruprecht R.M."/>
        </authorList>
    </citation>
    <scope>NUCLEOTIDE SEQUENCE [LARGE SCALE GENOMIC DNA]</scope>
    <source>
        <strain evidence="3 4">DSM 26136</strain>
    </source>
</reference>
<keyword evidence="4" id="KW-1185">Reference proteome</keyword>
<dbReference type="Pfam" id="PF18203">
    <property type="entry name" value="IPTL-CTERM"/>
    <property type="match status" value="1"/>
</dbReference>
<dbReference type="InterPro" id="IPR013783">
    <property type="entry name" value="Ig-like_fold"/>
</dbReference>